<reference evidence="2 3" key="1">
    <citation type="journal article" date="2019" name="Int. J. Syst. Evol. Microbiol.">
        <title>The Global Catalogue of Microorganisms (GCM) 10K type strain sequencing project: providing services to taxonomists for standard genome sequencing and annotation.</title>
        <authorList>
            <consortium name="The Broad Institute Genomics Platform"/>
            <consortium name="The Broad Institute Genome Sequencing Center for Infectious Disease"/>
            <person name="Wu L."/>
            <person name="Ma J."/>
        </authorList>
    </citation>
    <scope>NUCLEOTIDE SEQUENCE [LARGE SCALE GENOMIC DNA]</scope>
    <source>
        <strain evidence="2 3">CGMCC 1.12124</strain>
    </source>
</reference>
<keyword evidence="1" id="KW-1133">Transmembrane helix</keyword>
<evidence type="ECO:0008006" key="4">
    <source>
        <dbReference type="Google" id="ProtNLM"/>
    </source>
</evidence>
<evidence type="ECO:0000313" key="2">
    <source>
        <dbReference type="EMBL" id="MFC5280186.1"/>
    </source>
</evidence>
<protein>
    <recommendedName>
        <fullName evidence="4">DUF2231 domain-containing protein</fullName>
    </recommendedName>
</protein>
<evidence type="ECO:0000256" key="1">
    <source>
        <dbReference type="SAM" id="Phobius"/>
    </source>
</evidence>
<accession>A0ABD5R5P7</accession>
<name>A0ABD5R5P7_9EURY</name>
<dbReference type="RefSeq" id="WP_256412836.1">
    <property type="nucleotide sequence ID" value="NZ_JANHDM010000013.1"/>
</dbReference>
<keyword evidence="1" id="KW-0472">Membrane</keyword>
<dbReference type="EMBL" id="JBHSKY010000024">
    <property type="protein sequence ID" value="MFC5280186.1"/>
    <property type="molecule type" value="Genomic_DNA"/>
</dbReference>
<proteinExistence type="predicted"/>
<feature type="transmembrane region" description="Helical" evidence="1">
    <location>
        <begin position="92"/>
        <end position="110"/>
    </location>
</feature>
<comment type="caution">
    <text evidence="2">The sequence shown here is derived from an EMBL/GenBank/DDBJ whole genome shotgun (WGS) entry which is preliminary data.</text>
</comment>
<gene>
    <name evidence="2" type="ORF">ACFPM1_15695</name>
</gene>
<sequence length="148" mass="16272">MSIVDRTQATRNKTPEYIEMKLLPLKYNALLFGVTAVITAGLYTLLGELNPVMIWGTPIGAVIGINIGYTTQYRRGSANLFDERDYEILDTAMAWGFVIVLLGIPAVLTYRSIQPPSSVTDFIWISLLGIIVTGSVAGVLELQHRNLA</sequence>
<feature type="transmembrane region" description="Helical" evidence="1">
    <location>
        <begin position="122"/>
        <end position="142"/>
    </location>
</feature>
<evidence type="ECO:0000313" key="3">
    <source>
        <dbReference type="Proteomes" id="UP001596118"/>
    </source>
</evidence>
<feature type="transmembrane region" description="Helical" evidence="1">
    <location>
        <begin position="52"/>
        <end position="71"/>
    </location>
</feature>
<dbReference type="Proteomes" id="UP001596118">
    <property type="component" value="Unassembled WGS sequence"/>
</dbReference>
<keyword evidence="1" id="KW-0812">Transmembrane</keyword>
<feature type="transmembrane region" description="Helical" evidence="1">
    <location>
        <begin position="27"/>
        <end position="46"/>
    </location>
</feature>
<organism evidence="2 3">
    <name type="scientific">Halorubrum rubrum</name>
    <dbReference type="NCBI Taxonomy" id="1126240"/>
    <lineage>
        <taxon>Archaea</taxon>
        <taxon>Methanobacteriati</taxon>
        <taxon>Methanobacteriota</taxon>
        <taxon>Stenosarchaea group</taxon>
        <taxon>Halobacteria</taxon>
        <taxon>Halobacteriales</taxon>
        <taxon>Haloferacaceae</taxon>
        <taxon>Halorubrum</taxon>
    </lineage>
</organism>
<dbReference type="AlphaFoldDB" id="A0ABD5R5P7"/>
<keyword evidence="3" id="KW-1185">Reference proteome</keyword>